<comment type="caution">
    <text evidence="2">The sequence shown here is derived from an EMBL/GenBank/DDBJ whole genome shotgun (WGS) entry which is preliminary data.</text>
</comment>
<keyword evidence="1" id="KW-0812">Transmembrane</keyword>
<dbReference type="AlphaFoldDB" id="A0A9N8ZLH6"/>
<evidence type="ECO:0000256" key="1">
    <source>
        <dbReference type="SAM" id="Phobius"/>
    </source>
</evidence>
<protein>
    <submittedName>
        <fullName evidence="2">1278_t:CDS:1</fullName>
    </submittedName>
</protein>
<evidence type="ECO:0000313" key="2">
    <source>
        <dbReference type="EMBL" id="CAG8499749.1"/>
    </source>
</evidence>
<sequence length="453" mass="51191">MVVKSYNGDVLDEYDLRRAKENRVKLAILIVIGVLIAGFATWNIWRMVQAIQSPVVSVRDAVRSEIPVPGLVFCGLTLDQPIQCFKSAFNAADDEYNKGDPCDEYLSRERFDGTSFYNMYGFYNLTGQYCYIFDPRRPYNNALGPPLRYNNSTQKIALALWSSVNANNTLGAITIDEWYFFGIFTERENPQDVKFQIVKMPAISYLYFSRIEKKQNINLDVITGGGTGNTEYDPNADVELDTSFDSFAISGFGISPNLWSLFRIIPKDYKFDPVAKLQAYSIQIWFGRVEFTLLQLTANMGGFVSILSALYFILLGSRRVDPWGIIQRYVLKSVPPAYTPTVFPYSYTDTKHQQEEPLSNLAQAEALHPPGADQNSRLGFSGASTSTPSSVYQPSDIGIVPGIYHPQGDYSDPQIERLRNELRAEIQGTIAQEIGKLRVYLSKYYFRDLAPSE</sequence>
<keyword evidence="3" id="KW-1185">Reference proteome</keyword>
<dbReference type="OrthoDB" id="5594682at2759"/>
<keyword evidence="1" id="KW-0472">Membrane</keyword>
<proteinExistence type="predicted"/>
<gene>
    <name evidence="2" type="ORF">ALEPTO_LOCUS3423</name>
</gene>
<dbReference type="Proteomes" id="UP000789508">
    <property type="component" value="Unassembled WGS sequence"/>
</dbReference>
<accession>A0A9N8ZLH6</accession>
<feature type="transmembrane region" description="Helical" evidence="1">
    <location>
        <begin position="26"/>
        <end position="45"/>
    </location>
</feature>
<feature type="transmembrane region" description="Helical" evidence="1">
    <location>
        <begin position="293"/>
        <end position="314"/>
    </location>
</feature>
<name>A0A9N8ZLH6_9GLOM</name>
<reference evidence="2" key="1">
    <citation type="submission" date="2021-06" db="EMBL/GenBank/DDBJ databases">
        <authorList>
            <person name="Kallberg Y."/>
            <person name="Tangrot J."/>
            <person name="Rosling A."/>
        </authorList>
    </citation>
    <scope>NUCLEOTIDE SEQUENCE</scope>
    <source>
        <strain evidence="2">FL130A</strain>
    </source>
</reference>
<keyword evidence="1" id="KW-1133">Transmembrane helix</keyword>
<organism evidence="2 3">
    <name type="scientific">Ambispora leptoticha</name>
    <dbReference type="NCBI Taxonomy" id="144679"/>
    <lineage>
        <taxon>Eukaryota</taxon>
        <taxon>Fungi</taxon>
        <taxon>Fungi incertae sedis</taxon>
        <taxon>Mucoromycota</taxon>
        <taxon>Glomeromycotina</taxon>
        <taxon>Glomeromycetes</taxon>
        <taxon>Archaeosporales</taxon>
        <taxon>Ambisporaceae</taxon>
        <taxon>Ambispora</taxon>
    </lineage>
</organism>
<evidence type="ECO:0000313" key="3">
    <source>
        <dbReference type="Proteomes" id="UP000789508"/>
    </source>
</evidence>
<dbReference type="EMBL" id="CAJVPS010000631">
    <property type="protein sequence ID" value="CAG8499749.1"/>
    <property type="molecule type" value="Genomic_DNA"/>
</dbReference>